<comment type="caution">
    <text evidence="9">The sequence shown here is derived from an EMBL/GenBank/DDBJ whole genome shotgun (WGS) entry which is preliminary data.</text>
</comment>
<keyword evidence="6" id="KW-0539">Nucleus</keyword>
<keyword evidence="2" id="KW-0547">Nucleotide-binding</keyword>
<keyword evidence="5" id="KW-0234">DNA repair</keyword>
<evidence type="ECO:0000313" key="10">
    <source>
        <dbReference type="Proteomes" id="UP001623330"/>
    </source>
</evidence>
<gene>
    <name evidence="9" type="ORF">RNJ44_03730</name>
</gene>
<evidence type="ECO:0000256" key="1">
    <source>
        <dbReference type="ARBA" id="ARBA00004123"/>
    </source>
</evidence>
<dbReference type="InterPro" id="IPR052093">
    <property type="entry name" value="HR_Repair_Mediator"/>
</dbReference>
<dbReference type="InterPro" id="IPR027417">
    <property type="entry name" value="P-loop_NTPase"/>
</dbReference>
<dbReference type="PANTHER" id="PTHR46239:SF1">
    <property type="entry name" value="DNA REPAIR PROTEIN RAD51 HOMOLOG 3"/>
    <property type="match status" value="1"/>
</dbReference>
<evidence type="ECO:0000256" key="3">
    <source>
        <dbReference type="ARBA" id="ARBA00022763"/>
    </source>
</evidence>
<keyword evidence="10" id="KW-1185">Reference proteome</keyword>
<organism evidence="9 10">
    <name type="scientific">Nakaseomyces bracarensis</name>
    <dbReference type="NCBI Taxonomy" id="273131"/>
    <lineage>
        <taxon>Eukaryota</taxon>
        <taxon>Fungi</taxon>
        <taxon>Dikarya</taxon>
        <taxon>Ascomycota</taxon>
        <taxon>Saccharomycotina</taxon>
        <taxon>Saccharomycetes</taxon>
        <taxon>Saccharomycetales</taxon>
        <taxon>Saccharomycetaceae</taxon>
        <taxon>Nakaseomyces</taxon>
    </lineage>
</organism>
<name>A0ABR4NXR7_9SACH</name>
<evidence type="ECO:0000313" key="9">
    <source>
        <dbReference type="EMBL" id="KAL3233690.1"/>
    </source>
</evidence>
<dbReference type="SUPFAM" id="SSF52540">
    <property type="entry name" value="P-loop containing nucleoside triphosphate hydrolases"/>
    <property type="match status" value="1"/>
</dbReference>
<feature type="region of interest" description="Disordered" evidence="7">
    <location>
        <begin position="298"/>
        <end position="328"/>
    </location>
</feature>
<feature type="compositionally biased region" description="Polar residues" evidence="7">
    <location>
        <begin position="319"/>
        <end position="328"/>
    </location>
</feature>
<evidence type="ECO:0000256" key="2">
    <source>
        <dbReference type="ARBA" id="ARBA00022741"/>
    </source>
</evidence>
<sequence>MSFGVPLSQLMVETPKPIPSGIEELDRELDGGFKYKAIYEIYGPPGIGKTWCGTEVIRNFLKRDEGEVLWISTHDSIPAHLLKQTLKDGEDTSRIRFIRIKKFTELLYFYQRNLDYDINHTVRESSPVGEEEQGHVSQEKKSQPRLIIIDGFSKLVTKQLDSLEKRNCSTMHGTKCRYLIIIMTLFTKANNRNNSCHLLLDDSMNTTYNPDIASASLDEDLEMVEDGFNFFVKSQNFTYDNNKRRRLQGAKHVLRSALVANNAMGHKDNRWEIFMKRRIGLFWEWSNGKKARVALVEHPVSGPHPSPHSSHKDRRFKTTPPQLNTKSTTSIPFDISGNFIYD</sequence>
<reference evidence="9 10" key="1">
    <citation type="submission" date="2024-05" db="EMBL/GenBank/DDBJ databases">
        <title>Long read based assembly of the Candida bracarensis genome reveals expanded adhesin content.</title>
        <authorList>
            <person name="Marcet-Houben M."/>
            <person name="Ksiezopolska E."/>
            <person name="Gabaldon T."/>
        </authorList>
    </citation>
    <scope>NUCLEOTIDE SEQUENCE [LARGE SCALE GENOMIC DNA]</scope>
    <source>
        <strain evidence="9 10">CBM6</strain>
    </source>
</reference>
<feature type="domain" description="KaiC-like" evidence="8">
    <location>
        <begin position="18"/>
        <end position="94"/>
    </location>
</feature>
<comment type="subcellular location">
    <subcellularLocation>
        <location evidence="1">Nucleus</location>
    </subcellularLocation>
</comment>
<evidence type="ECO:0000256" key="6">
    <source>
        <dbReference type="ARBA" id="ARBA00023242"/>
    </source>
</evidence>
<dbReference type="Pfam" id="PF06745">
    <property type="entry name" value="ATPase"/>
    <property type="match status" value="1"/>
</dbReference>
<dbReference type="InterPro" id="IPR014774">
    <property type="entry name" value="KaiC-like_dom"/>
</dbReference>
<evidence type="ECO:0000256" key="7">
    <source>
        <dbReference type="SAM" id="MobiDB-lite"/>
    </source>
</evidence>
<proteinExistence type="predicted"/>
<evidence type="ECO:0000256" key="4">
    <source>
        <dbReference type="ARBA" id="ARBA00022840"/>
    </source>
</evidence>
<protein>
    <submittedName>
        <fullName evidence="9">DNA repair protein RAD55</fullName>
    </submittedName>
</protein>
<evidence type="ECO:0000259" key="8">
    <source>
        <dbReference type="Pfam" id="PF06745"/>
    </source>
</evidence>
<dbReference type="EMBL" id="JBEVYD010000004">
    <property type="protein sequence ID" value="KAL3233690.1"/>
    <property type="molecule type" value="Genomic_DNA"/>
</dbReference>
<dbReference type="PANTHER" id="PTHR46239">
    <property type="entry name" value="DNA REPAIR PROTEIN RAD51 HOMOLOG 3 RAD51C"/>
    <property type="match status" value="1"/>
</dbReference>
<accession>A0ABR4NXR7</accession>
<evidence type="ECO:0000256" key="5">
    <source>
        <dbReference type="ARBA" id="ARBA00023204"/>
    </source>
</evidence>
<keyword evidence="3" id="KW-0227">DNA damage</keyword>
<dbReference type="Gene3D" id="3.40.50.300">
    <property type="entry name" value="P-loop containing nucleotide triphosphate hydrolases"/>
    <property type="match status" value="1"/>
</dbReference>
<keyword evidence="4" id="KW-0067">ATP-binding</keyword>
<dbReference type="Proteomes" id="UP001623330">
    <property type="component" value="Unassembled WGS sequence"/>
</dbReference>